<dbReference type="RefSeq" id="WP_151596103.1">
    <property type="nucleotide sequence ID" value="NZ_WBMS02000020.1"/>
</dbReference>
<dbReference type="AlphaFoldDB" id="A0A6I4MIQ7"/>
<dbReference type="Pfam" id="PF00440">
    <property type="entry name" value="TetR_N"/>
    <property type="match status" value="1"/>
</dbReference>
<evidence type="ECO:0000259" key="5">
    <source>
        <dbReference type="PROSITE" id="PS50977"/>
    </source>
</evidence>
<keyword evidence="7" id="KW-1185">Reference proteome</keyword>
<keyword evidence="3" id="KW-0804">Transcription</keyword>
<dbReference type="Gene3D" id="1.10.357.10">
    <property type="entry name" value="Tetracycline Repressor, domain 2"/>
    <property type="match status" value="1"/>
</dbReference>
<proteinExistence type="predicted"/>
<evidence type="ECO:0000313" key="6">
    <source>
        <dbReference type="EMBL" id="MWA03561.1"/>
    </source>
</evidence>
<dbReference type="PANTHER" id="PTHR30055:SF234">
    <property type="entry name" value="HTH-TYPE TRANSCRIPTIONAL REGULATOR BETI"/>
    <property type="match status" value="1"/>
</dbReference>
<reference evidence="6" key="1">
    <citation type="submission" date="2019-12" db="EMBL/GenBank/DDBJ databases">
        <title>Actinomadura physcomitrii sp. nov., a novel actinomycete isolated from moss [Physcomitrium sphaericum (Ludw) Fuernr].</title>
        <authorList>
            <person name="Zhuang X."/>
        </authorList>
    </citation>
    <scope>NUCLEOTIDE SEQUENCE [LARGE SCALE GENOMIC DNA]</scope>
    <source>
        <strain evidence="6">LD22</strain>
    </source>
</reference>
<dbReference type="PROSITE" id="PS50977">
    <property type="entry name" value="HTH_TETR_2"/>
    <property type="match status" value="1"/>
</dbReference>
<organism evidence="6 7">
    <name type="scientific">Actinomadura physcomitrii</name>
    <dbReference type="NCBI Taxonomy" id="2650748"/>
    <lineage>
        <taxon>Bacteria</taxon>
        <taxon>Bacillati</taxon>
        <taxon>Actinomycetota</taxon>
        <taxon>Actinomycetes</taxon>
        <taxon>Streptosporangiales</taxon>
        <taxon>Thermomonosporaceae</taxon>
        <taxon>Actinomadura</taxon>
    </lineage>
</organism>
<feature type="domain" description="HTH tetR-type" evidence="5">
    <location>
        <begin position="21"/>
        <end position="81"/>
    </location>
</feature>
<dbReference type="InterPro" id="IPR009057">
    <property type="entry name" value="Homeodomain-like_sf"/>
</dbReference>
<gene>
    <name evidence="6" type="ORF">F8568_024890</name>
</gene>
<evidence type="ECO:0000256" key="1">
    <source>
        <dbReference type="ARBA" id="ARBA00023015"/>
    </source>
</evidence>
<accession>A0A6I4MIQ7</accession>
<comment type="caution">
    <text evidence="6">The sequence shown here is derived from an EMBL/GenBank/DDBJ whole genome shotgun (WGS) entry which is preliminary data.</text>
</comment>
<evidence type="ECO:0000256" key="2">
    <source>
        <dbReference type="ARBA" id="ARBA00023125"/>
    </source>
</evidence>
<dbReference type="GO" id="GO:0000976">
    <property type="term" value="F:transcription cis-regulatory region binding"/>
    <property type="evidence" value="ECO:0007669"/>
    <property type="project" value="TreeGrafter"/>
</dbReference>
<keyword evidence="2 4" id="KW-0238">DNA-binding</keyword>
<evidence type="ECO:0000313" key="7">
    <source>
        <dbReference type="Proteomes" id="UP000462055"/>
    </source>
</evidence>
<name>A0A6I4MIQ7_9ACTN</name>
<dbReference type="InterPro" id="IPR050109">
    <property type="entry name" value="HTH-type_TetR-like_transc_reg"/>
</dbReference>
<protein>
    <submittedName>
        <fullName evidence="6">TetR family transcriptional regulator</fullName>
    </submittedName>
</protein>
<evidence type="ECO:0000256" key="3">
    <source>
        <dbReference type="ARBA" id="ARBA00023163"/>
    </source>
</evidence>
<dbReference type="GO" id="GO:0003700">
    <property type="term" value="F:DNA-binding transcription factor activity"/>
    <property type="evidence" value="ECO:0007669"/>
    <property type="project" value="TreeGrafter"/>
</dbReference>
<dbReference type="PANTHER" id="PTHR30055">
    <property type="entry name" value="HTH-TYPE TRANSCRIPTIONAL REGULATOR RUTR"/>
    <property type="match status" value="1"/>
</dbReference>
<dbReference type="EMBL" id="WBMS02000020">
    <property type="protein sequence ID" value="MWA03561.1"/>
    <property type="molecule type" value="Genomic_DNA"/>
</dbReference>
<feature type="DNA-binding region" description="H-T-H motif" evidence="4">
    <location>
        <begin position="44"/>
        <end position="63"/>
    </location>
</feature>
<evidence type="ECO:0000256" key="4">
    <source>
        <dbReference type="PROSITE-ProRule" id="PRU00335"/>
    </source>
</evidence>
<keyword evidence="1" id="KW-0805">Transcription regulation</keyword>
<dbReference type="SUPFAM" id="SSF46689">
    <property type="entry name" value="Homeodomain-like"/>
    <property type="match status" value="1"/>
</dbReference>
<dbReference type="Proteomes" id="UP000462055">
    <property type="component" value="Unassembled WGS sequence"/>
</dbReference>
<dbReference type="InterPro" id="IPR001647">
    <property type="entry name" value="HTH_TetR"/>
</dbReference>
<sequence>MSTREPPADLTIRPPQQRRSREAWARVLDAGVAIIEEGGYEAFTIAAVCERAQVAPRAIYARADTKDALFLAVYEHGISRIRADQAVFDDPDRWTGLPPHRAVGEAIREMARIFTRHARFLGNIVLIAGAHPEVRRRGGVNARALGDQFASLVLTHRDHITHDDPEEAVRTCYNTIFSTLAIRVAYGPGFVAPATDDAAFADQLADVAARFLLGAPQPRP</sequence>